<dbReference type="NCBIfam" id="TIGR03696">
    <property type="entry name" value="Rhs_assc_core"/>
    <property type="match status" value="1"/>
</dbReference>
<accession>A0A8J2XIA6</accession>
<dbReference type="Proteomes" id="UP000598120">
    <property type="component" value="Unassembled WGS sequence"/>
</dbReference>
<dbReference type="PANTHER" id="PTHR32305">
    <property type="match status" value="1"/>
</dbReference>
<organism evidence="3 4">
    <name type="scientific">Aquaticitalea lipolytica</name>
    <dbReference type="NCBI Taxonomy" id="1247562"/>
    <lineage>
        <taxon>Bacteria</taxon>
        <taxon>Pseudomonadati</taxon>
        <taxon>Bacteroidota</taxon>
        <taxon>Flavobacteriia</taxon>
        <taxon>Flavobacteriales</taxon>
        <taxon>Flavobacteriaceae</taxon>
        <taxon>Aquaticitalea</taxon>
    </lineage>
</organism>
<sequence>MINLIKAIQQNKLLLGCLFILSTYQMSYAQITGTFSVAPNSQHTYSYTNGTVITLPNWQITGGTLVSSSQSGTTYTAIVDWGGVGTGSITFKKKGVVMDSQAVTIATTSGPQTPEMPLITNNCNSTRLTRGTPPTGDIWYWQTTSTGTSTTNSAQYIDLTSGTTYYLRAYNSASTSWSTAAVINYSVSASNCGLSNKNYIYSVSPQVSATSTSGLQDNEKIESVTYFDGLGRPVQSISIRGGGNGEDIIVHTEYDALGRQTKEYLPYHNLSNGGAFMNNALSATTHFYNTSTYEYTTNPYSEKLLESSPLNRVLKQAAPGTDWGLGSGHEIQFAYQSNTTNEVRYYDVSLTLLNNIYTPTLEGGTTYYAANELYKTVTKDENWVSGTNHTTEEFKDKQGRVVLKRTYNNGAHDTYYVYDDYGNLTYVLPPKSEPHTAKPEATKLSELCYQYKYDYRNRLVEKKIPGKGWEYIIYNKLDQPILTQDANLSTQSKWLFTKYDAFGRVAYTGVITNGSSRMALQSAADSSTLLYVTKNTSPTTIAGTTIYYTNDASVYPTTGITELYTINYYDDYTFDKDGLSLPSTADGQAIINYNDTNKVLTRSLATGSKVRVLGTSNWITTLSGYDVKGRPIYSVSKNNYLSTTDMAISTLDFVGKVDKITTTHSKTGQNNITTEETFDYDDQGRLTSQKQKINLLDEEVLVQNTYDRLGQLIAKGVGGKTTQGRLQTVDYTYNIRGWLKGINDIDNLGSDLFGFKLNYNTTNHGGTALYNGNIAETEWKTQNDNTLHWYNYQYDALNRITGAISDNFDRYGLSSVAYDKNGNITNLTRKGHVVENPVSTNSAHFGTMDILTYSYQTDTNRLMKVADAATVDQYGFKDDAVNTAADTADDYAYDANGNMTSDTNKNITAIAYNHLNLPTQVTIGFENIQYIYDATGVKQKKIVSTGTTTEYAGNYMYENNVLKFFNHAEGYVEPDGFGFKYVYQYKDHLGNIRLSYKDISTTSTASIEIVEENNYYPFGLKHKGYNNVINGTEHKYKFGGKELSEELGLNTYDFGARNYSPDLGRWMNIDIKAEAYYPISPYQYVLNNPIVNADHNGQWTVTIHYNMTYNALSAAGIGKKQADLIAHYSSVYADHPGAHETSIGYVDAAYINNLVHPFSKRRAKAIYRDGIDYGGTDLSQETRWSPKSAWKNFNIWHSMRSNWEAENHSISENGAMMRGMEFGWDKIFSSAASGSLNSLEANSAGIEDFGQGIHALQDAYAHRGTDSNNHSVANDRRGDTTEAENISESAVTVHNLLSGNFGAFNGSNKISFTSTGMTDKQFSQVMGAVSNYLSYLSQNKKKE</sequence>
<keyword evidence="4" id="KW-1185">Reference proteome</keyword>
<reference evidence="3 4" key="1">
    <citation type="journal article" date="2014" name="Int. J. Syst. Evol. Microbiol.">
        <title>Complete genome sequence of Corynebacterium casei LMG S-19264T (=DSM 44701T), isolated from a smear-ripened cheese.</title>
        <authorList>
            <consortium name="US DOE Joint Genome Institute (JGI-PGF)"/>
            <person name="Walter F."/>
            <person name="Albersmeier A."/>
            <person name="Kalinowski J."/>
            <person name="Ruckert C."/>
        </authorList>
    </citation>
    <scope>NUCLEOTIDE SEQUENCE [LARGE SCALE GENOMIC DNA]</scope>
    <source>
        <strain evidence="3 4">CGMCC 1.15295</strain>
    </source>
</reference>
<dbReference type="InterPro" id="IPR022385">
    <property type="entry name" value="Rhs_assc_core"/>
</dbReference>
<dbReference type="Gene3D" id="2.180.10.10">
    <property type="entry name" value="RHS repeat-associated core"/>
    <property type="match status" value="1"/>
</dbReference>
<name>A0A8J2XIA6_9FLAO</name>
<dbReference type="Pfam" id="PF20041">
    <property type="entry name" value="DUF6443"/>
    <property type="match status" value="1"/>
</dbReference>
<dbReference type="InterPro" id="IPR050708">
    <property type="entry name" value="T6SS_VgrG/RHS"/>
</dbReference>
<evidence type="ECO:0000313" key="4">
    <source>
        <dbReference type="Proteomes" id="UP000598120"/>
    </source>
</evidence>
<comment type="caution">
    <text evidence="3">The sequence shown here is derived from an EMBL/GenBank/DDBJ whole genome shotgun (WGS) entry which is preliminary data.</text>
</comment>
<evidence type="ECO:0000256" key="1">
    <source>
        <dbReference type="SAM" id="MobiDB-lite"/>
    </source>
</evidence>
<dbReference type="EMBL" id="BMIC01000014">
    <property type="protein sequence ID" value="GFZ94831.1"/>
    <property type="molecule type" value="Genomic_DNA"/>
</dbReference>
<evidence type="ECO:0000313" key="3">
    <source>
        <dbReference type="EMBL" id="GFZ94831.1"/>
    </source>
</evidence>
<proteinExistence type="predicted"/>
<protein>
    <recommendedName>
        <fullName evidence="2">DUF6443 domain-containing protein</fullName>
    </recommendedName>
</protein>
<feature type="region of interest" description="Disordered" evidence="1">
    <location>
        <begin position="1264"/>
        <end position="1284"/>
    </location>
</feature>
<dbReference type="InterPro" id="IPR045619">
    <property type="entry name" value="DUF6443"/>
</dbReference>
<evidence type="ECO:0000259" key="2">
    <source>
        <dbReference type="Pfam" id="PF20041"/>
    </source>
</evidence>
<dbReference type="PANTHER" id="PTHR32305:SF15">
    <property type="entry name" value="PROTEIN RHSA-RELATED"/>
    <property type="match status" value="1"/>
</dbReference>
<feature type="domain" description="DUF6443" evidence="2">
    <location>
        <begin position="205"/>
        <end position="336"/>
    </location>
</feature>
<gene>
    <name evidence="3" type="ORF">GCM10011531_28180</name>
</gene>